<dbReference type="PROSITE" id="PS50846">
    <property type="entry name" value="HMA_2"/>
    <property type="match status" value="1"/>
</dbReference>
<dbReference type="Gene3D" id="3.30.70.100">
    <property type="match status" value="1"/>
</dbReference>
<keyword evidence="4" id="KW-1185">Reference proteome</keyword>
<protein>
    <submittedName>
        <fullName evidence="3">Heavy-metal-associated domain-containing protein</fullName>
    </submittedName>
</protein>
<accession>A0AAW4L3S9</accession>
<dbReference type="InterPro" id="IPR036163">
    <property type="entry name" value="HMA_dom_sf"/>
</dbReference>
<evidence type="ECO:0000313" key="3">
    <source>
        <dbReference type="EMBL" id="MBT0663623.1"/>
    </source>
</evidence>
<organism evidence="3 4">
    <name type="scientific">Geoanaerobacter pelophilus</name>
    <dbReference type="NCBI Taxonomy" id="60036"/>
    <lineage>
        <taxon>Bacteria</taxon>
        <taxon>Pseudomonadati</taxon>
        <taxon>Thermodesulfobacteriota</taxon>
        <taxon>Desulfuromonadia</taxon>
        <taxon>Geobacterales</taxon>
        <taxon>Geobacteraceae</taxon>
        <taxon>Geoanaerobacter</taxon>
    </lineage>
</organism>
<dbReference type="GO" id="GO:0046872">
    <property type="term" value="F:metal ion binding"/>
    <property type="evidence" value="ECO:0007669"/>
    <property type="project" value="UniProtKB-KW"/>
</dbReference>
<evidence type="ECO:0000313" key="4">
    <source>
        <dbReference type="Proteomes" id="UP000811899"/>
    </source>
</evidence>
<name>A0AAW4L3S9_9BACT</name>
<sequence>MTLKFISSTALVITAVTLLVVLAFHVRAGATANAVAVLKTTGMTCSSCSSAITKALKRESGVAVTEVDVAGGLVIVGYDTQRTKPETLAQKVSDAGFSSNIYAVLTPEEFKQATGREIGRSASATTGCCGVNKGGCTNNRQNLAQGE</sequence>
<dbReference type="Pfam" id="PF00403">
    <property type="entry name" value="HMA"/>
    <property type="match status" value="1"/>
</dbReference>
<dbReference type="Proteomes" id="UP000811899">
    <property type="component" value="Unassembled WGS sequence"/>
</dbReference>
<keyword evidence="1" id="KW-0479">Metal-binding</keyword>
<dbReference type="CDD" id="cd00371">
    <property type="entry name" value="HMA"/>
    <property type="match status" value="1"/>
</dbReference>
<dbReference type="InterPro" id="IPR006121">
    <property type="entry name" value="HMA_dom"/>
</dbReference>
<dbReference type="FunFam" id="3.30.70.100:FF:000001">
    <property type="entry name" value="ATPase copper transporting beta"/>
    <property type="match status" value="1"/>
</dbReference>
<proteinExistence type="predicted"/>
<gene>
    <name evidence="3" type="ORF">KI809_04835</name>
</gene>
<comment type="caution">
    <text evidence="3">The sequence shown here is derived from an EMBL/GenBank/DDBJ whole genome shotgun (WGS) entry which is preliminary data.</text>
</comment>
<evidence type="ECO:0000259" key="2">
    <source>
        <dbReference type="PROSITE" id="PS50846"/>
    </source>
</evidence>
<reference evidence="3 4" key="1">
    <citation type="submission" date="2021-05" db="EMBL/GenBank/DDBJ databases">
        <title>The draft genome of Geobacter pelophilus DSM 12255.</title>
        <authorList>
            <person name="Xu Z."/>
            <person name="Masuda Y."/>
            <person name="Itoh H."/>
            <person name="Senoo K."/>
        </authorList>
    </citation>
    <scope>NUCLEOTIDE SEQUENCE [LARGE SCALE GENOMIC DNA]</scope>
    <source>
        <strain evidence="3 4">DSM 12255</strain>
    </source>
</reference>
<dbReference type="SUPFAM" id="SSF55008">
    <property type="entry name" value="HMA, heavy metal-associated domain"/>
    <property type="match status" value="1"/>
</dbReference>
<dbReference type="AlphaFoldDB" id="A0AAW4L3S9"/>
<evidence type="ECO:0000256" key="1">
    <source>
        <dbReference type="ARBA" id="ARBA00022723"/>
    </source>
</evidence>
<dbReference type="EMBL" id="JAHCVJ010000001">
    <property type="protein sequence ID" value="MBT0663623.1"/>
    <property type="molecule type" value="Genomic_DNA"/>
</dbReference>
<dbReference type="RefSeq" id="WP_214170344.1">
    <property type="nucleotide sequence ID" value="NZ_JAHCVJ010000001.1"/>
</dbReference>
<feature type="domain" description="HMA" evidence="2">
    <location>
        <begin position="34"/>
        <end position="100"/>
    </location>
</feature>